<comment type="caution">
    <text evidence="1">The sequence shown here is derived from an EMBL/GenBank/DDBJ whole genome shotgun (WGS) entry which is preliminary data.</text>
</comment>
<dbReference type="Proteomes" id="UP001341840">
    <property type="component" value="Unassembled WGS sequence"/>
</dbReference>
<protein>
    <submittedName>
        <fullName evidence="1">Uncharacterized protein</fullName>
    </submittedName>
</protein>
<reference evidence="1 2" key="1">
    <citation type="journal article" date="2023" name="Plants (Basel)">
        <title>Bridging the Gap: Combining Genomics and Transcriptomics Approaches to Understand Stylosanthes scabra, an Orphan Legume from the Brazilian Caatinga.</title>
        <authorList>
            <person name="Ferreira-Neto J.R.C."/>
            <person name="da Silva M.D."/>
            <person name="Binneck E."/>
            <person name="de Melo N.F."/>
            <person name="da Silva R.H."/>
            <person name="de Melo A.L.T.M."/>
            <person name="Pandolfi V."/>
            <person name="Bustamante F.O."/>
            <person name="Brasileiro-Vidal A.C."/>
            <person name="Benko-Iseppon A.M."/>
        </authorList>
    </citation>
    <scope>NUCLEOTIDE SEQUENCE [LARGE SCALE GENOMIC DNA]</scope>
    <source>
        <tissue evidence="1">Leaves</tissue>
    </source>
</reference>
<evidence type="ECO:0000313" key="2">
    <source>
        <dbReference type="Proteomes" id="UP001341840"/>
    </source>
</evidence>
<accession>A0ABU6TGZ8</accession>
<gene>
    <name evidence="1" type="ORF">PIB30_045887</name>
</gene>
<keyword evidence="2" id="KW-1185">Reference proteome</keyword>
<organism evidence="1 2">
    <name type="scientific">Stylosanthes scabra</name>
    <dbReference type="NCBI Taxonomy" id="79078"/>
    <lineage>
        <taxon>Eukaryota</taxon>
        <taxon>Viridiplantae</taxon>
        <taxon>Streptophyta</taxon>
        <taxon>Embryophyta</taxon>
        <taxon>Tracheophyta</taxon>
        <taxon>Spermatophyta</taxon>
        <taxon>Magnoliopsida</taxon>
        <taxon>eudicotyledons</taxon>
        <taxon>Gunneridae</taxon>
        <taxon>Pentapetalae</taxon>
        <taxon>rosids</taxon>
        <taxon>fabids</taxon>
        <taxon>Fabales</taxon>
        <taxon>Fabaceae</taxon>
        <taxon>Papilionoideae</taxon>
        <taxon>50 kb inversion clade</taxon>
        <taxon>dalbergioids sensu lato</taxon>
        <taxon>Dalbergieae</taxon>
        <taxon>Pterocarpus clade</taxon>
        <taxon>Stylosanthes</taxon>
    </lineage>
</organism>
<dbReference type="EMBL" id="JASCZI010090904">
    <property type="protein sequence ID" value="MED6147664.1"/>
    <property type="molecule type" value="Genomic_DNA"/>
</dbReference>
<name>A0ABU6TGZ8_9FABA</name>
<proteinExistence type="predicted"/>
<evidence type="ECO:0000313" key="1">
    <source>
        <dbReference type="EMBL" id="MED6147664.1"/>
    </source>
</evidence>
<sequence length="159" mass="18857">MADIFEMNGKNRHMPCYEWRKWDQVIYRFKLLPNQPYYALPRELSTTILRDGVDRIWFVDDANNCVRISLWQGLLTEDLVPLEPTPKPRCYAARVLPGWVQNQLAWRYHVIFDDARLQQLRQQFLFGEVYQGNSNSVPTFGSRTVAMREQEACSRPQQM</sequence>